<evidence type="ECO:0000313" key="3">
    <source>
        <dbReference type="Proteomes" id="UP000468531"/>
    </source>
</evidence>
<dbReference type="Gene3D" id="3.40.50.10540">
    <property type="entry name" value="Crotonobetainyl-coa:carnitine coa-transferase, domain 1"/>
    <property type="match status" value="1"/>
</dbReference>
<dbReference type="Gene3D" id="3.30.1540.10">
    <property type="entry name" value="formyl-coa transferase, domain 3"/>
    <property type="match status" value="1"/>
</dbReference>
<dbReference type="GO" id="GO:0008410">
    <property type="term" value="F:CoA-transferase activity"/>
    <property type="evidence" value="ECO:0007669"/>
    <property type="project" value="TreeGrafter"/>
</dbReference>
<evidence type="ECO:0000256" key="1">
    <source>
        <dbReference type="ARBA" id="ARBA00022679"/>
    </source>
</evidence>
<dbReference type="Proteomes" id="UP000468531">
    <property type="component" value="Unassembled WGS sequence"/>
</dbReference>
<dbReference type="PANTHER" id="PTHR48207:SF4">
    <property type="entry name" value="BLL6097 PROTEIN"/>
    <property type="match status" value="1"/>
</dbReference>
<dbReference type="PANTHER" id="PTHR48207">
    <property type="entry name" value="SUCCINATE--HYDROXYMETHYLGLUTARATE COA-TRANSFERASE"/>
    <property type="match status" value="1"/>
</dbReference>
<comment type="caution">
    <text evidence="2">The sequence shown here is derived from an EMBL/GenBank/DDBJ whole genome shotgun (WGS) entry which is preliminary data.</text>
</comment>
<gene>
    <name evidence="2" type="ORF">FNJ47_41755</name>
</gene>
<protein>
    <submittedName>
        <fullName evidence="2">CoA transferase</fullName>
    </submittedName>
</protein>
<dbReference type="InterPro" id="IPR050483">
    <property type="entry name" value="CoA-transferase_III_domain"/>
</dbReference>
<dbReference type="InterPro" id="IPR044855">
    <property type="entry name" value="CoA-Trfase_III_dom3_sf"/>
</dbReference>
<keyword evidence="3" id="KW-1185">Reference proteome</keyword>
<dbReference type="AlphaFoldDB" id="A0A6P1BVB2"/>
<dbReference type="EMBL" id="VKHP01000310">
    <property type="protein sequence ID" value="NEV02100.1"/>
    <property type="molecule type" value="Genomic_DNA"/>
</dbReference>
<proteinExistence type="predicted"/>
<dbReference type="RefSeq" id="WP_163161964.1">
    <property type="nucleotide sequence ID" value="NZ_VKHP01000310.1"/>
</dbReference>
<organism evidence="2 3">
    <name type="scientific">Bradyrhizobium uaiense</name>
    <dbReference type="NCBI Taxonomy" id="2594946"/>
    <lineage>
        <taxon>Bacteria</taxon>
        <taxon>Pseudomonadati</taxon>
        <taxon>Pseudomonadota</taxon>
        <taxon>Alphaproteobacteria</taxon>
        <taxon>Hyphomicrobiales</taxon>
        <taxon>Nitrobacteraceae</taxon>
        <taxon>Bradyrhizobium</taxon>
    </lineage>
</organism>
<evidence type="ECO:0000313" key="2">
    <source>
        <dbReference type="EMBL" id="NEV02100.1"/>
    </source>
</evidence>
<sequence length="400" mass="43991">MGPLGGITILDLTTVLMGPYATQILADMGANVVKVESPEGDIIRHIGPGRSPGMGGMFLNANRGKRSIVINMKKPEGREALLRLARQSNAIVYNVRPQAMARLGLEYETFAAINPKIVYVGVFGYGQSGPYAARPAYDDLIQGASTIPSLVAAAGDGTPRYVPITMADRVVGLMAVNAILGGLMHQLRTGIGQRIDVPMFESMTDFVLVDHLGGLTYDPPLDQGGYARLLSKYRRPYMTSDGYICVLIYNDKQWRSFFESIGQPEYLLQPRFANHAARHKHIDEIYEEVGRIFISRTTSEWRDLLERADIPVMPMHTLETIMDDPHLNAVGFFKTIDHPVEGRIRQMQVPSNWSITQPQAGGPAPTLGEHGREILREGGFSAEEIEGLGQRGAVVFTGPQ</sequence>
<reference evidence="2 3" key="1">
    <citation type="journal article" date="2020" name="Arch. Microbiol.">
        <title>Bradyrhizobium uaiense sp. nov., a new highly efficient cowpea symbiont.</title>
        <authorList>
            <person name="Cabral Michel D."/>
            <person name="Azarias Guimaraes A."/>
            <person name="Martins da Costa E."/>
            <person name="Soares de Carvalho T."/>
            <person name="Balsanelli E."/>
            <person name="Willems A."/>
            <person name="Maltempi de Souza E."/>
            <person name="de Souza Moreira F.M."/>
        </authorList>
    </citation>
    <scope>NUCLEOTIDE SEQUENCE [LARGE SCALE GENOMIC DNA]</scope>
    <source>
        <strain evidence="2 3">UFLA 03-164</strain>
    </source>
</reference>
<dbReference type="Pfam" id="PF02515">
    <property type="entry name" value="CoA_transf_3"/>
    <property type="match status" value="1"/>
</dbReference>
<keyword evidence="1 2" id="KW-0808">Transferase</keyword>
<name>A0A6P1BVB2_9BRAD</name>
<dbReference type="InterPro" id="IPR023606">
    <property type="entry name" value="CoA-Trfase_III_dom_1_sf"/>
</dbReference>
<dbReference type="InterPro" id="IPR003673">
    <property type="entry name" value="CoA-Trfase_fam_III"/>
</dbReference>
<dbReference type="SUPFAM" id="SSF89796">
    <property type="entry name" value="CoA-transferase family III (CaiB/BaiF)"/>
    <property type="match status" value="1"/>
</dbReference>
<accession>A0A6P1BVB2</accession>